<evidence type="ECO:0000313" key="1">
    <source>
        <dbReference type="EMBL" id="TDT33000.1"/>
    </source>
</evidence>
<keyword evidence="2" id="KW-1185">Reference proteome</keyword>
<proteinExistence type="predicted"/>
<gene>
    <name evidence="1" type="ORF">CLV29_0592</name>
</gene>
<evidence type="ECO:0008006" key="3">
    <source>
        <dbReference type="Google" id="ProtNLM"/>
    </source>
</evidence>
<organism evidence="1 2">
    <name type="scientific">Naumannella halotolerans</name>
    <dbReference type="NCBI Taxonomy" id="993414"/>
    <lineage>
        <taxon>Bacteria</taxon>
        <taxon>Bacillati</taxon>
        <taxon>Actinomycetota</taxon>
        <taxon>Actinomycetes</taxon>
        <taxon>Propionibacteriales</taxon>
        <taxon>Propionibacteriaceae</taxon>
        <taxon>Naumannella</taxon>
    </lineage>
</organism>
<sequence length="85" mass="9394">MLGELRRTAAKIGGLELLLFGSAQHSTTPRDIDVLVLYDDPLKLSALVEADIWELYEPPIDLIGMTRSEDSELEFTAETGATPLY</sequence>
<accession>A0A4R7J6J4</accession>
<reference evidence="1 2" key="1">
    <citation type="submission" date="2019-03" db="EMBL/GenBank/DDBJ databases">
        <title>Genomic Encyclopedia of Archaeal and Bacterial Type Strains, Phase II (KMG-II): from individual species to whole genera.</title>
        <authorList>
            <person name="Goeker M."/>
        </authorList>
    </citation>
    <scope>NUCLEOTIDE SEQUENCE [LARGE SCALE GENOMIC DNA]</scope>
    <source>
        <strain evidence="1 2">DSM 24323</strain>
    </source>
</reference>
<evidence type="ECO:0000313" key="2">
    <source>
        <dbReference type="Proteomes" id="UP000295371"/>
    </source>
</evidence>
<protein>
    <recommendedName>
        <fullName evidence="3">Nucleotidyltransferase-like protein</fullName>
    </recommendedName>
</protein>
<dbReference type="AlphaFoldDB" id="A0A4R7J6J4"/>
<dbReference type="EMBL" id="SOAW01000001">
    <property type="protein sequence ID" value="TDT33000.1"/>
    <property type="molecule type" value="Genomic_DNA"/>
</dbReference>
<dbReference type="RefSeq" id="WP_133753572.1">
    <property type="nucleotide sequence ID" value="NZ_CP171129.1"/>
</dbReference>
<comment type="caution">
    <text evidence="1">The sequence shown here is derived from an EMBL/GenBank/DDBJ whole genome shotgun (WGS) entry which is preliminary data.</text>
</comment>
<dbReference type="Proteomes" id="UP000295371">
    <property type="component" value="Unassembled WGS sequence"/>
</dbReference>
<name>A0A4R7J6J4_9ACTN</name>